<organism evidence="2 3">
    <name type="scientific">Hevea brasiliensis</name>
    <name type="common">Para rubber tree</name>
    <name type="synonym">Siphonia brasiliensis</name>
    <dbReference type="NCBI Taxonomy" id="3981"/>
    <lineage>
        <taxon>Eukaryota</taxon>
        <taxon>Viridiplantae</taxon>
        <taxon>Streptophyta</taxon>
        <taxon>Embryophyta</taxon>
        <taxon>Tracheophyta</taxon>
        <taxon>Spermatophyta</taxon>
        <taxon>Magnoliopsida</taxon>
        <taxon>eudicotyledons</taxon>
        <taxon>Gunneridae</taxon>
        <taxon>Pentapetalae</taxon>
        <taxon>rosids</taxon>
        <taxon>fabids</taxon>
        <taxon>Malpighiales</taxon>
        <taxon>Euphorbiaceae</taxon>
        <taxon>Crotonoideae</taxon>
        <taxon>Micrandreae</taxon>
        <taxon>Hevea</taxon>
    </lineage>
</organism>
<reference evidence="2 3" key="1">
    <citation type="journal article" date="2020" name="Mol. Plant">
        <title>The Chromosome-Based Rubber Tree Genome Provides New Insights into Spurge Genome Evolution and Rubber Biosynthesis.</title>
        <authorList>
            <person name="Liu J."/>
            <person name="Shi C."/>
            <person name="Shi C.C."/>
            <person name="Li W."/>
            <person name="Zhang Q.J."/>
            <person name="Zhang Y."/>
            <person name="Li K."/>
            <person name="Lu H.F."/>
            <person name="Shi C."/>
            <person name="Zhu S.T."/>
            <person name="Xiao Z.Y."/>
            <person name="Nan H."/>
            <person name="Yue Y."/>
            <person name="Zhu X.G."/>
            <person name="Wu Y."/>
            <person name="Hong X.N."/>
            <person name="Fan G.Y."/>
            <person name="Tong Y."/>
            <person name="Zhang D."/>
            <person name="Mao C.L."/>
            <person name="Liu Y.L."/>
            <person name="Hao S.J."/>
            <person name="Liu W.Q."/>
            <person name="Lv M.Q."/>
            <person name="Zhang H.B."/>
            <person name="Liu Y."/>
            <person name="Hu-Tang G.R."/>
            <person name="Wang J.P."/>
            <person name="Wang J.H."/>
            <person name="Sun Y.H."/>
            <person name="Ni S.B."/>
            <person name="Chen W.B."/>
            <person name="Zhang X.C."/>
            <person name="Jiao Y.N."/>
            <person name="Eichler E.E."/>
            <person name="Li G.H."/>
            <person name="Liu X."/>
            <person name="Gao L.Z."/>
        </authorList>
    </citation>
    <scope>NUCLEOTIDE SEQUENCE [LARGE SCALE GENOMIC DNA]</scope>
    <source>
        <strain evidence="3">cv. GT1</strain>
        <tissue evidence="2">Leaf</tissue>
    </source>
</reference>
<dbReference type="Proteomes" id="UP000467840">
    <property type="component" value="Chromosome 15"/>
</dbReference>
<dbReference type="Pfam" id="PF17919">
    <property type="entry name" value="RT_RNaseH_2"/>
    <property type="match status" value="1"/>
</dbReference>
<evidence type="ECO:0000313" key="2">
    <source>
        <dbReference type="EMBL" id="KAF2316519.1"/>
    </source>
</evidence>
<protein>
    <recommendedName>
        <fullName evidence="1">Reverse transcriptase/retrotransposon-derived protein RNase H-like domain-containing protein</fullName>
    </recommendedName>
</protein>
<evidence type="ECO:0000313" key="3">
    <source>
        <dbReference type="Proteomes" id="UP000467840"/>
    </source>
</evidence>
<feature type="domain" description="Reverse transcriptase/retrotransposon-derived protein RNase H-like" evidence="1">
    <location>
        <begin position="2"/>
        <end position="51"/>
    </location>
</feature>
<dbReference type="PANTHER" id="PTHR34072:SF50">
    <property type="entry name" value="NUCLEOTIDYLTRANSFERASE, RIBONUCLEASE H"/>
    <property type="match status" value="1"/>
</dbReference>
<dbReference type="EMBL" id="JAAGAX010000005">
    <property type="protein sequence ID" value="KAF2316519.1"/>
    <property type="molecule type" value="Genomic_DNA"/>
</dbReference>
<dbReference type="PANTHER" id="PTHR34072">
    <property type="entry name" value="ENZYMATIC POLYPROTEIN-RELATED"/>
    <property type="match status" value="1"/>
</dbReference>
<evidence type="ECO:0000259" key="1">
    <source>
        <dbReference type="Pfam" id="PF17919"/>
    </source>
</evidence>
<dbReference type="AlphaFoldDB" id="A0A6A6MXA4"/>
<dbReference type="SUPFAM" id="SSF56672">
    <property type="entry name" value="DNA/RNA polymerases"/>
    <property type="match status" value="1"/>
</dbReference>
<keyword evidence="3" id="KW-1185">Reference proteome</keyword>
<dbReference type="InterPro" id="IPR041577">
    <property type="entry name" value="RT_RNaseH_2"/>
</dbReference>
<sequence length="134" mass="14872">MVTAPVIALPNPEKLFVVETEASGARIGAVLMQFGHPIAYLKQKLTKPTQQAWMAKLLQFDYEICYCKGKENYVADGLSWIPSLSSYAIIVSTLTSELLSQLQSSWDSDLVLQAIIADKQIDPASHSKYTEHLN</sequence>
<dbReference type="InterPro" id="IPR043502">
    <property type="entry name" value="DNA/RNA_pol_sf"/>
</dbReference>
<comment type="caution">
    <text evidence="2">The sequence shown here is derived from an EMBL/GenBank/DDBJ whole genome shotgun (WGS) entry which is preliminary data.</text>
</comment>
<name>A0A6A6MXA4_HEVBR</name>
<accession>A0A6A6MXA4</accession>
<proteinExistence type="predicted"/>
<gene>
    <name evidence="2" type="ORF">GH714_041860</name>
</gene>